<evidence type="ECO:0000313" key="3">
    <source>
        <dbReference type="Proteomes" id="UP000479710"/>
    </source>
</evidence>
<comment type="caution">
    <text evidence="2">The sequence shown here is derived from an EMBL/GenBank/DDBJ whole genome shotgun (WGS) entry which is preliminary data.</text>
</comment>
<reference evidence="2 3" key="1">
    <citation type="submission" date="2019-11" db="EMBL/GenBank/DDBJ databases">
        <title>Whole genome sequence of Oryza granulata.</title>
        <authorList>
            <person name="Li W."/>
        </authorList>
    </citation>
    <scope>NUCLEOTIDE SEQUENCE [LARGE SCALE GENOMIC DNA]</scope>
    <source>
        <strain evidence="3">cv. Menghai</strain>
        <tissue evidence="2">Leaf</tissue>
    </source>
</reference>
<feature type="compositionally biased region" description="Basic and acidic residues" evidence="1">
    <location>
        <begin position="16"/>
        <end position="25"/>
    </location>
</feature>
<name>A0A6G1C9A7_9ORYZ</name>
<evidence type="ECO:0000313" key="2">
    <source>
        <dbReference type="EMBL" id="KAF0896696.1"/>
    </source>
</evidence>
<accession>A0A6G1C9A7</accession>
<evidence type="ECO:0000256" key="1">
    <source>
        <dbReference type="SAM" id="MobiDB-lite"/>
    </source>
</evidence>
<sequence>MHPHCLAGPQPSTQSPRDRDTRRECPRAARCFRSARAPAIWRRGRGEFEPYRTPRRFFRPASAPAIPVETAACMPAGLHSGAQGELECPACREVVLIRAC</sequence>
<dbReference type="EMBL" id="SPHZ02000010">
    <property type="protein sequence ID" value="KAF0896696.1"/>
    <property type="molecule type" value="Genomic_DNA"/>
</dbReference>
<proteinExistence type="predicted"/>
<feature type="region of interest" description="Disordered" evidence="1">
    <location>
        <begin position="1"/>
        <end position="25"/>
    </location>
</feature>
<dbReference type="AlphaFoldDB" id="A0A6G1C9A7"/>
<gene>
    <name evidence="2" type="ORF">E2562_027041</name>
</gene>
<dbReference type="Proteomes" id="UP000479710">
    <property type="component" value="Unassembled WGS sequence"/>
</dbReference>
<organism evidence="2 3">
    <name type="scientific">Oryza meyeriana var. granulata</name>
    <dbReference type="NCBI Taxonomy" id="110450"/>
    <lineage>
        <taxon>Eukaryota</taxon>
        <taxon>Viridiplantae</taxon>
        <taxon>Streptophyta</taxon>
        <taxon>Embryophyta</taxon>
        <taxon>Tracheophyta</taxon>
        <taxon>Spermatophyta</taxon>
        <taxon>Magnoliopsida</taxon>
        <taxon>Liliopsida</taxon>
        <taxon>Poales</taxon>
        <taxon>Poaceae</taxon>
        <taxon>BOP clade</taxon>
        <taxon>Oryzoideae</taxon>
        <taxon>Oryzeae</taxon>
        <taxon>Oryzinae</taxon>
        <taxon>Oryza</taxon>
        <taxon>Oryza meyeriana</taxon>
    </lineage>
</organism>
<keyword evidence="3" id="KW-1185">Reference proteome</keyword>
<protein>
    <submittedName>
        <fullName evidence="2">Uncharacterized protein</fullName>
    </submittedName>
</protein>